<accession>A0ABN7ACN7</accession>
<evidence type="ECO:0000256" key="1">
    <source>
        <dbReference type="ARBA" id="ARBA00022737"/>
    </source>
</evidence>
<feature type="repeat" description="ANK" evidence="3">
    <location>
        <begin position="159"/>
        <end position="191"/>
    </location>
</feature>
<evidence type="ECO:0000313" key="4">
    <source>
        <dbReference type="EMBL" id="BES90039.1"/>
    </source>
</evidence>
<keyword evidence="2 3" id="KW-0040">ANK repeat</keyword>
<dbReference type="PRINTS" id="PR01415">
    <property type="entry name" value="ANKYRIN"/>
</dbReference>
<keyword evidence="5" id="KW-1185">Reference proteome</keyword>
<feature type="repeat" description="ANK" evidence="3">
    <location>
        <begin position="93"/>
        <end position="125"/>
    </location>
</feature>
<evidence type="ECO:0000256" key="2">
    <source>
        <dbReference type="ARBA" id="ARBA00023043"/>
    </source>
</evidence>
<dbReference type="PANTHER" id="PTHR24171">
    <property type="entry name" value="ANKYRIN REPEAT DOMAIN-CONTAINING PROTEIN 39-RELATED"/>
    <property type="match status" value="1"/>
</dbReference>
<dbReference type="InterPro" id="IPR036770">
    <property type="entry name" value="Ankyrin_rpt-contain_sf"/>
</dbReference>
<dbReference type="Pfam" id="PF00023">
    <property type="entry name" value="Ank"/>
    <property type="match status" value="1"/>
</dbReference>
<proteinExistence type="predicted"/>
<sequence>MEPDRPDYEKRVHIHVMIVCDHAKVLCSTLNDMNPDEVKRILNHTVSYGGEETTPLLCAVQHGHFRIVRLLVGRYHVDVGATGSVMIDDQLMTNVSPLWLAAAFGHVGILNFLIAAGADVNVQTSSGSTPLRAASHEGRLGIVESLLMAGADPEVANHYENTCLMIAAYRGHYFVVVRLIQAGADPNRKSLCGATALHFAAENGHASVIQELLIAGAVETKQNTGLTPLMMGAEQARHYVVELFFKLNGSSYSLQEKIDAFELLGASFANQPKNYNLALCYKYLHKAMLLRTQEGNIPKPPPILTQAYEFRKESQNLQELESIADDANALHMESLIIRERILNGMYTPETTSPIVFRGVQLAEDGQYERCILLWLHRMELLLSTKSCLSKDLQRFAQLFSRMSNLGFKIDIKYLIKVLEYGYEDLITKKNLQSEVKPSRHEIRNESVMAIVELLVIALLISDPTNKECRSQLNKRLYEILKLGEHSSLADGKTLLHIASSPLIVINDILLYEFGVKFPYEPLATLLIECGADVNAVDSLKNTPLHLAVTQFVQPGEFNSSLQLVTNLVNAGAHVDSVNLEGKEPFDMATSAYMKFIMQPMLIQVRPLTCLAAHAVDLAMLTVEERLELPGAVLNHLIMHNPVK</sequence>
<dbReference type="SUPFAM" id="SSF48403">
    <property type="entry name" value="Ankyrin repeat"/>
    <property type="match status" value="2"/>
</dbReference>
<evidence type="ECO:0000256" key="3">
    <source>
        <dbReference type="PROSITE-ProRule" id="PRU00023"/>
    </source>
</evidence>
<dbReference type="EMBL" id="AP028910">
    <property type="protein sequence ID" value="BES90039.1"/>
    <property type="molecule type" value="Genomic_DNA"/>
</dbReference>
<dbReference type="SMART" id="SM00248">
    <property type="entry name" value="ANK"/>
    <property type="match status" value="8"/>
</dbReference>
<protein>
    <submittedName>
        <fullName evidence="4">Ankyrin repeat</fullName>
    </submittedName>
</protein>
<reference evidence="4 5" key="1">
    <citation type="submission" date="2023-09" db="EMBL/GenBank/DDBJ databases">
        <title>Nesidiocoris tenuis whole genome shotgun sequence.</title>
        <authorList>
            <person name="Shibata T."/>
            <person name="Shimoda M."/>
            <person name="Kobayashi T."/>
            <person name="Uehara T."/>
        </authorList>
    </citation>
    <scope>NUCLEOTIDE SEQUENCE [LARGE SCALE GENOMIC DNA]</scope>
    <source>
        <strain evidence="4 5">Japan</strain>
    </source>
</reference>
<dbReference type="Proteomes" id="UP001307889">
    <property type="component" value="Chromosome 2"/>
</dbReference>
<keyword evidence="1" id="KW-0677">Repeat</keyword>
<dbReference type="Gene3D" id="1.25.40.20">
    <property type="entry name" value="Ankyrin repeat-containing domain"/>
    <property type="match status" value="3"/>
</dbReference>
<gene>
    <name evidence="4" type="ORF">NTJ_02841</name>
</gene>
<dbReference type="PROSITE" id="PS50088">
    <property type="entry name" value="ANK_REPEAT"/>
    <property type="match status" value="4"/>
</dbReference>
<organism evidence="4 5">
    <name type="scientific">Nesidiocoris tenuis</name>
    <dbReference type="NCBI Taxonomy" id="355587"/>
    <lineage>
        <taxon>Eukaryota</taxon>
        <taxon>Metazoa</taxon>
        <taxon>Ecdysozoa</taxon>
        <taxon>Arthropoda</taxon>
        <taxon>Hexapoda</taxon>
        <taxon>Insecta</taxon>
        <taxon>Pterygota</taxon>
        <taxon>Neoptera</taxon>
        <taxon>Paraneoptera</taxon>
        <taxon>Hemiptera</taxon>
        <taxon>Heteroptera</taxon>
        <taxon>Panheteroptera</taxon>
        <taxon>Cimicomorpha</taxon>
        <taxon>Miridae</taxon>
        <taxon>Dicyphina</taxon>
        <taxon>Nesidiocoris</taxon>
    </lineage>
</organism>
<dbReference type="PANTHER" id="PTHR24171:SF9">
    <property type="entry name" value="ANKYRIN REPEAT DOMAIN-CONTAINING PROTEIN 39"/>
    <property type="match status" value="1"/>
</dbReference>
<feature type="repeat" description="ANK" evidence="3">
    <location>
        <begin position="192"/>
        <end position="224"/>
    </location>
</feature>
<dbReference type="InterPro" id="IPR002110">
    <property type="entry name" value="Ankyrin_rpt"/>
</dbReference>
<feature type="repeat" description="ANK" evidence="3">
    <location>
        <begin position="126"/>
        <end position="158"/>
    </location>
</feature>
<dbReference type="Pfam" id="PF12796">
    <property type="entry name" value="Ank_2"/>
    <property type="match status" value="2"/>
</dbReference>
<dbReference type="PROSITE" id="PS50297">
    <property type="entry name" value="ANK_REP_REGION"/>
    <property type="match status" value="3"/>
</dbReference>
<evidence type="ECO:0000313" key="5">
    <source>
        <dbReference type="Proteomes" id="UP001307889"/>
    </source>
</evidence>
<name>A0ABN7ACN7_9HEMI</name>